<dbReference type="RefSeq" id="WP_213162476.1">
    <property type="nucleotide sequence ID" value="NZ_CP058214.1"/>
</dbReference>
<dbReference type="Gene3D" id="3.40.1280.10">
    <property type="match status" value="1"/>
</dbReference>
<dbReference type="InterPro" id="IPR004384">
    <property type="entry name" value="RNA_MeTrfase_TrmJ/LasT"/>
</dbReference>
<evidence type="ECO:0000313" key="6">
    <source>
        <dbReference type="EMBL" id="QPC45103.1"/>
    </source>
</evidence>
<dbReference type="CDD" id="cd18093">
    <property type="entry name" value="SpoU-like_TrmJ"/>
    <property type="match status" value="1"/>
</dbReference>
<dbReference type="PANTHER" id="PTHR42786">
    <property type="entry name" value="TRNA/RRNA METHYLTRANSFERASE"/>
    <property type="match status" value="1"/>
</dbReference>
<dbReference type="AlphaFoldDB" id="A0A7S8HE82"/>
<gene>
    <name evidence="6" type="ORF">HW532_21840</name>
</gene>
<accession>A0A7S8HE82</accession>
<keyword evidence="7" id="KW-1185">Reference proteome</keyword>
<keyword evidence="2 6" id="KW-0489">Methyltransferase</keyword>
<dbReference type="InterPro" id="IPR001537">
    <property type="entry name" value="SpoU_MeTrfase"/>
</dbReference>
<comment type="similarity">
    <text evidence="1">Belongs to the class IV-like SAM-binding methyltransferase superfamily. RNA methyltransferase TrmH family.</text>
</comment>
<evidence type="ECO:0000256" key="2">
    <source>
        <dbReference type="ARBA" id="ARBA00022603"/>
    </source>
</evidence>
<dbReference type="GO" id="GO:0002128">
    <property type="term" value="P:tRNA nucleoside ribose methylation"/>
    <property type="evidence" value="ECO:0007669"/>
    <property type="project" value="TreeGrafter"/>
</dbReference>
<dbReference type="InterPro" id="IPR029026">
    <property type="entry name" value="tRNA_m1G_MTases_N"/>
</dbReference>
<evidence type="ECO:0000256" key="4">
    <source>
        <dbReference type="ARBA" id="ARBA00022691"/>
    </source>
</evidence>
<evidence type="ECO:0000256" key="1">
    <source>
        <dbReference type="ARBA" id="ARBA00007228"/>
    </source>
</evidence>
<keyword evidence="4" id="KW-0949">S-adenosyl-L-methionine</keyword>
<reference evidence="6 7" key="1">
    <citation type="submission" date="2020-06" db="EMBL/GenBank/DDBJ databases">
        <title>Genome sequence of 2 isolates from Red Sea Mangroves.</title>
        <authorList>
            <person name="Sefrji F."/>
            <person name="Michoud G."/>
            <person name="Merlino G."/>
            <person name="Daffonchio D."/>
        </authorList>
    </citation>
    <scope>NUCLEOTIDE SEQUENCE [LARGE SCALE GENOMIC DNA]</scope>
    <source>
        <strain evidence="6 7">R1DC25</strain>
    </source>
</reference>
<evidence type="ECO:0000256" key="3">
    <source>
        <dbReference type="ARBA" id="ARBA00022679"/>
    </source>
</evidence>
<proteinExistence type="inferred from homology"/>
<dbReference type="EMBL" id="CP058214">
    <property type="protein sequence ID" value="QPC45103.1"/>
    <property type="molecule type" value="Genomic_DNA"/>
</dbReference>
<dbReference type="InterPro" id="IPR029028">
    <property type="entry name" value="Alpha/beta_knot_MTases"/>
</dbReference>
<keyword evidence="3 6" id="KW-0808">Transferase</keyword>
<dbReference type="GO" id="GO:0003723">
    <property type="term" value="F:RNA binding"/>
    <property type="evidence" value="ECO:0007669"/>
    <property type="project" value="InterPro"/>
</dbReference>
<protein>
    <submittedName>
        <fullName evidence="6">RNA methyltransferase</fullName>
    </submittedName>
</protein>
<organism evidence="6 7">
    <name type="scientific">Kaustia mangrovi</name>
    <dbReference type="NCBI Taxonomy" id="2593653"/>
    <lineage>
        <taxon>Bacteria</taxon>
        <taxon>Pseudomonadati</taxon>
        <taxon>Pseudomonadota</taxon>
        <taxon>Alphaproteobacteria</taxon>
        <taxon>Hyphomicrobiales</taxon>
        <taxon>Parvibaculaceae</taxon>
        <taxon>Kaustia</taxon>
    </lineage>
</organism>
<dbReference type="PIRSF" id="PIRSF004808">
    <property type="entry name" value="LasT"/>
    <property type="match status" value="1"/>
</dbReference>
<feature type="domain" description="tRNA/rRNA methyltransferase SpoU type" evidence="5">
    <location>
        <begin position="18"/>
        <end position="169"/>
    </location>
</feature>
<dbReference type="Proteomes" id="UP000593594">
    <property type="component" value="Chromosome"/>
</dbReference>
<dbReference type="GO" id="GO:0008173">
    <property type="term" value="F:RNA methyltransferase activity"/>
    <property type="evidence" value="ECO:0007669"/>
    <property type="project" value="InterPro"/>
</dbReference>
<dbReference type="PANTHER" id="PTHR42786:SF7">
    <property type="entry name" value="TRNA_RRNA METHYLTRANSFERASE SPOU TYPE DOMAIN-CONTAINING PROTEIN"/>
    <property type="match status" value="1"/>
</dbReference>
<evidence type="ECO:0000313" key="7">
    <source>
        <dbReference type="Proteomes" id="UP000593594"/>
    </source>
</evidence>
<sequence length="268" mass="29112">MAQNGQAGAERPQTGAPAVILVEPQLGENVGTAARAMANFSLGELRLVAPRDGWPNERAVKAASGADFIVEAARVFDTVEEAVADLNIVLATTARRRDMIKPVYSPETAAREMTARLADPDVRAGILFGRERTGLGNDEVALADGIIMAPVNTAFASLNLAQAVLLVGYEWFKLHTDGALGRETPVEAAGREGLYTAHTRAATKEELIGLFEHLERELDEANFLRPPEKRPAMVRNLRNMLSRANLTEQEVRTLRGVIASLVRNHERG</sequence>
<dbReference type="Gene3D" id="1.10.8.590">
    <property type="match status" value="1"/>
</dbReference>
<dbReference type="SUPFAM" id="SSF75217">
    <property type="entry name" value="alpha/beta knot"/>
    <property type="match status" value="1"/>
</dbReference>
<dbReference type="KEGG" id="kmn:HW532_21840"/>
<dbReference type="Pfam" id="PF00588">
    <property type="entry name" value="SpoU_methylase"/>
    <property type="match status" value="1"/>
</dbReference>
<name>A0A7S8HE82_9HYPH</name>
<evidence type="ECO:0000259" key="5">
    <source>
        <dbReference type="Pfam" id="PF00588"/>
    </source>
</evidence>
<dbReference type="GO" id="GO:0005829">
    <property type="term" value="C:cytosol"/>
    <property type="evidence" value="ECO:0007669"/>
    <property type="project" value="TreeGrafter"/>
</dbReference>